<gene>
    <name evidence="6" type="ORF">CVP05_03600</name>
</gene>
<organism evidence="6 7">
    <name type="scientific">Conservatibacter flavescens</name>
    <dbReference type="NCBI Taxonomy" id="28161"/>
    <lineage>
        <taxon>Bacteria</taxon>
        <taxon>Pseudomonadati</taxon>
        <taxon>Pseudomonadota</taxon>
        <taxon>Gammaproteobacteria</taxon>
        <taxon>Pasteurellales</taxon>
        <taxon>Pasteurellaceae</taxon>
        <taxon>Conservatibacter</taxon>
    </lineage>
</organism>
<dbReference type="Proteomes" id="UP000229329">
    <property type="component" value="Unassembled WGS sequence"/>
</dbReference>
<reference evidence="6 7" key="1">
    <citation type="submission" date="2017-11" db="EMBL/GenBank/DDBJ databases">
        <title>Reclassification of Bisgaard taxon 7 as Conservatibacter flavescens gen. nov., sp. nov.</title>
        <authorList>
            <person name="Christensen H."/>
        </authorList>
    </citation>
    <scope>NUCLEOTIDE SEQUENCE [LARGE SCALE GENOMIC DNA]</scope>
    <source>
        <strain evidence="6 7">7_4</strain>
    </source>
</reference>
<keyword evidence="2" id="KW-0800">Toxin</keyword>
<dbReference type="InterPro" id="IPR006914">
    <property type="entry name" value="VENN_dom"/>
</dbReference>
<keyword evidence="3" id="KW-1266">Target cell cytoplasm</keyword>
<dbReference type="EMBL" id="PHHA01000004">
    <property type="protein sequence ID" value="PJG85962.1"/>
    <property type="molecule type" value="Genomic_DNA"/>
</dbReference>
<evidence type="ECO:0000313" key="6">
    <source>
        <dbReference type="EMBL" id="PJG85962.1"/>
    </source>
</evidence>
<name>A0A2M8S492_9PAST</name>
<keyword evidence="7" id="KW-1185">Reference proteome</keyword>
<evidence type="ECO:0000256" key="4">
    <source>
        <dbReference type="ARBA" id="ARBA00023026"/>
    </source>
</evidence>
<proteinExistence type="predicted"/>
<evidence type="ECO:0000256" key="2">
    <source>
        <dbReference type="ARBA" id="ARBA00022656"/>
    </source>
</evidence>
<evidence type="ECO:0000256" key="1">
    <source>
        <dbReference type="ARBA" id="ARBA00004219"/>
    </source>
</evidence>
<evidence type="ECO:0000259" key="5">
    <source>
        <dbReference type="Pfam" id="PF04829"/>
    </source>
</evidence>
<dbReference type="AlphaFoldDB" id="A0A2M8S492"/>
<comment type="caution">
    <text evidence="6">The sequence shown here is derived from an EMBL/GenBank/DDBJ whole genome shotgun (WGS) entry which is preliminary data.</text>
</comment>
<evidence type="ECO:0000313" key="7">
    <source>
        <dbReference type="Proteomes" id="UP000229329"/>
    </source>
</evidence>
<dbReference type="Pfam" id="PF04829">
    <property type="entry name" value="PT-VENN"/>
    <property type="match status" value="1"/>
</dbReference>
<evidence type="ECO:0000256" key="3">
    <source>
        <dbReference type="ARBA" id="ARBA00022913"/>
    </source>
</evidence>
<protein>
    <recommendedName>
        <fullName evidence="5">VENN motif-containing domain-containing protein</fullName>
    </recommendedName>
</protein>
<dbReference type="GO" id="GO:0090729">
    <property type="term" value="F:toxin activity"/>
    <property type="evidence" value="ECO:0007669"/>
    <property type="project" value="UniProtKB-KW"/>
</dbReference>
<feature type="domain" description="VENN motif-containing" evidence="5">
    <location>
        <begin position="48"/>
        <end position="104"/>
    </location>
</feature>
<sequence>MGFQKIGLIKKINDRSGGNALVGAVAGGSAEALAPILAEKLYGKSATQLTEEEKQHIVGLSSIAGGILSAATAHTGDTSSTVTTLANAALGADTAKSAVENNLFSPTHTHQFWQDLNHATEENHSVEEVFDK</sequence>
<accession>A0A2M8S492</accession>
<keyword evidence="4" id="KW-0843">Virulence</keyword>
<comment type="subcellular location">
    <subcellularLocation>
        <location evidence="1">Target cell</location>
        <location evidence="1">Target cell cytoplasm</location>
    </subcellularLocation>
</comment>